<keyword evidence="6" id="KW-0472">Membrane</keyword>
<evidence type="ECO:0000313" key="12">
    <source>
        <dbReference type="EMBL" id="KXG73865.1"/>
    </source>
</evidence>
<evidence type="ECO:0000256" key="1">
    <source>
        <dbReference type="ARBA" id="ARBA00004236"/>
    </source>
</evidence>
<organism evidence="12 13">
    <name type="scientific">Thermotalea metallivorans</name>
    <dbReference type="NCBI Taxonomy" id="520762"/>
    <lineage>
        <taxon>Bacteria</taxon>
        <taxon>Bacillati</taxon>
        <taxon>Bacillota</taxon>
        <taxon>Clostridia</taxon>
        <taxon>Peptostreptococcales</taxon>
        <taxon>Thermotaleaceae</taxon>
        <taxon>Thermotalea</taxon>
    </lineage>
</organism>
<keyword evidence="3 12" id="KW-0328">Glycosyltransferase</keyword>
<comment type="similarity">
    <text evidence="9">Belongs to the glycosyltransferase 2 family. CrtQ subfamily.</text>
</comment>
<dbReference type="NCBIfam" id="TIGR04283">
    <property type="entry name" value="glyco_like_mftF"/>
    <property type="match status" value="1"/>
</dbReference>
<evidence type="ECO:0000256" key="4">
    <source>
        <dbReference type="ARBA" id="ARBA00022679"/>
    </source>
</evidence>
<dbReference type="PATRIC" id="fig|520762.4.peg.3077"/>
<evidence type="ECO:0000313" key="13">
    <source>
        <dbReference type="Proteomes" id="UP000070456"/>
    </source>
</evidence>
<evidence type="ECO:0000256" key="9">
    <source>
        <dbReference type="ARBA" id="ARBA00038120"/>
    </source>
</evidence>
<protein>
    <recommendedName>
        <fullName evidence="10">4,4'-diaponeurosporenoate glycosyltransferase</fullName>
    </recommendedName>
</protein>
<proteinExistence type="inferred from homology"/>
<name>A0A140KZZ0_9FIRM</name>
<dbReference type="EMBL" id="LOEE01000072">
    <property type="protein sequence ID" value="KXG73865.1"/>
    <property type="molecule type" value="Genomic_DNA"/>
</dbReference>
<dbReference type="PANTHER" id="PTHR43646:SF2">
    <property type="entry name" value="GLYCOSYLTRANSFERASE 2-LIKE DOMAIN-CONTAINING PROTEIN"/>
    <property type="match status" value="1"/>
</dbReference>
<feature type="domain" description="Glycosyltransferase 2-like" evidence="11">
    <location>
        <begin position="3"/>
        <end position="120"/>
    </location>
</feature>
<keyword evidence="2" id="KW-1003">Cell membrane</keyword>
<keyword evidence="13" id="KW-1185">Reference proteome</keyword>
<comment type="caution">
    <text evidence="12">The sequence shown here is derived from an EMBL/GenBank/DDBJ whole genome shotgun (WGS) entry which is preliminary data.</text>
</comment>
<evidence type="ECO:0000256" key="6">
    <source>
        <dbReference type="ARBA" id="ARBA00023136"/>
    </source>
</evidence>
<evidence type="ECO:0000256" key="5">
    <source>
        <dbReference type="ARBA" id="ARBA00022746"/>
    </source>
</evidence>
<dbReference type="SUPFAM" id="SSF53448">
    <property type="entry name" value="Nucleotide-diphospho-sugar transferases"/>
    <property type="match status" value="1"/>
</dbReference>
<evidence type="ECO:0000256" key="7">
    <source>
        <dbReference type="ARBA" id="ARBA00037281"/>
    </source>
</evidence>
<dbReference type="STRING" id="520762.AN619_27850"/>
<sequence length="225" mass="25730">MVSIIIPVLNEERNIKGLLEQLNTLDGKKEIIVVDGGSCDRTVEIAADYARVICSEKGRAKQMNKGAEAAKGDILWFVHSDSIVHERSLQAMYRAVSQGYAGGGFSLYFYDYPTKFMKFVAITSNMRAKYFGLFFGDQGIFVKKSVFFQLGEYPDIELMEDWEFSRKLFKTSKTVVLDVPLGTSARRFKKRGQLRTLLLMHKIKLLYILGVHPSKLKEMYREVRS</sequence>
<dbReference type="Pfam" id="PF00535">
    <property type="entry name" value="Glycos_transf_2"/>
    <property type="match status" value="1"/>
</dbReference>
<comment type="subcellular location">
    <subcellularLocation>
        <location evidence="1">Cell membrane</location>
    </subcellularLocation>
</comment>
<dbReference type="InterPro" id="IPR001173">
    <property type="entry name" value="Glyco_trans_2-like"/>
</dbReference>
<reference evidence="12 13" key="1">
    <citation type="submission" date="2015-12" db="EMBL/GenBank/DDBJ databases">
        <title>Draft genome sequence of the thermoanaerobe Thermotalea metallivorans, an isolate from the runoff channel of the Great Artesian Basin, Australia.</title>
        <authorList>
            <person name="Patel B.K."/>
        </authorList>
    </citation>
    <scope>NUCLEOTIDE SEQUENCE [LARGE SCALE GENOMIC DNA]</scope>
    <source>
        <strain evidence="12 13">B2-1</strain>
    </source>
</reference>
<gene>
    <name evidence="12" type="primary">gpgS</name>
    <name evidence="12" type="ORF">AN619_27850</name>
</gene>
<dbReference type="InterPro" id="IPR029044">
    <property type="entry name" value="Nucleotide-diphossugar_trans"/>
</dbReference>
<dbReference type="GO" id="GO:0005886">
    <property type="term" value="C:plasma membrane"/>
    <property type="evidence" value="ECO:0007669"/>
    <property type="project" value="UniProtKB-SubCell"/>
</dbReference>
<dbReference type="GO" id="GO:0016757">
    <property type="term" value="F:glycosyltransferase activity"/>
    <property type="evidence" value="ECO:0007669"/>
    <property type="project" value="UniProtKB-KW"/>
</dbReference>
<evidence type="ECO:0000256" key="8">
    <source>
        <dbReference type="ARBA" id="ARBA00037904"/>
    </source>
</evidence>
<keyword evidence="5" id="KW-0125">Carotenoid biosynthesis</keyword>
<dbReference type="CDD" id="cd02522">
    <property type="entry name" value="GT_2_like_a"/>
    <property type="match status" value="1"/>
</dbReference>
<dbReference type="Proteomes" id="UP000070456">
    <property type="component" value="Unassembled WGS sequence"/>
</dbReference>
<dbReference type="Gene3D" id="3.90.550.10">
    <property type="entry name" value="Spore Coat Polysaccharide Biosynthesis Protein SpsA, Chain A"/>
    <property type="match status" value="1"/>
</dbReference>
<evidence type="ECO:0000259" key="11">
    <source>
        <dbReference type="Pfam" id="PF00535"/>
    </source>
</evidence>
<evidence type="ECO:0000256" key="2">
    <source>
        <dbReference type="ARBA" id="ARBA00022475"/>
    </source>
</evidence>
<comment type="function">
    <text evidence="7">Catalyzes the glycosylation of 4,4'-diaponeurosporenoate, i.e. the esterification of glucose at the C1'' position with the carboxyl group of 4,4'-diaponeurosporenic acid, to form glycosyl-4,4'-diaponeurosporenoate. This is a step in the biosynthesis of staphyloxanthin, an orange pigment present in most staphylococci strains.</text>
</comment>
<dbReference type="PANTHER" id="PTHR43646">
    <property type="entry name" value="GLYCOSYLTRANSFERASE"/>
    <property type="match status" value="1"/>
</dbReference>
<dbReference type="AlphaFoldDB" id="A0A140KZZ0"/>
<evidence type="ECO:0000256" key="10">
    <source>
        <dbReference type="ARBA" id="ARBA00040345"/>
    </source>
</evidence>
<dbReference type="OrthoDB" id="9810303at2"/>
<evidence type="ECO:0000256" key="3">
    <source>
        <dbReference type="ARBA" id="ARBA00022676"/>
    </source>
</evidence>
<dbReference type="InterPro" id="IPR026461">
    <property type="entry name" value="Trfase_2_rSAM/seldom_assoc"/>
</dbReference>
<dbReference type="RefSeq" id="WP_068557877.1">
    <property type="nucleotide sequence ID" value="NZ_LOEE01000072.1"/>
</dbReference>
<keyword evidence="4 12" id="KW-0808">Transferase</keyword>
<accession>A0A140KZZ0</accession>
<comment type="pathway">
    <text evidence="8">Carotenoid biosynthesis; staphyloxanthin biosynthesis; staphyloxanthin from farnesyl diphosphate: step 4/5.</text>
</comment>
<dbReference type="GO" id="GO:0016117">
    <property type="term" value="P:carotenoid biosynthetic process"/>
    <property type="evidence" value="ECO:0007669"/>
    <property type="project" value="UniProtKB-KW"/>
</dbReference>